<protein>
    <submittedName>
        <fullName evidence="1">Uncharacterized protein</fullName>
    </submittedName>
</protein>
<sequence>MPQRAKICLRQHAVVYYEQQPIVHFEHTELFYIIIFFSNVQKNDEKYCDRMEDAFLRACDIFEHSTVNVLMYHLEETYHIRFKPPCSTLEDIEAALFDITGTGAGLIIKRMEKFLD</sequence>
<dbReference type="AlphaFoldDB" id="A0A060HN67"/>
<proteinExistence type="predicted"/>
<dbReference type="KEGG" id="nvn:NVIE_007920"/>
<reference evidence="1 2" key="1">
    <citation type="journal article" date="2014" name="Int. J. Syst. Evol. Microbiol.">
        <title>Nitrososphaera viennensis gen. nov., sp. nov., an aerobic and mesophilic, ammonia-oxidizing archaeon from soil and a member of the archaeal phylum Thaumarchaeota.</title>
        <authorList>
            <person name="Stieglmeier M."/>
            <person name="Klingl A."/>
            <person name="Alves R.J."/>
            <person name="Rittmann S.K."/>
            <person name="Melcher M."/>
            <person name="Leisch N."/>
            <person name="Schleper C."/>
        </authorList>
    </citation>
    <scope>NUCLEOTIDE SEQUENCE [LARGE SCALE GENOMIC DNA]</scope>
    <source>
        <strain evidence="1">EN76</strain>
    </source>
</reference>
<name>A0A060HN67_9ARCH</name>
<dbReference type="Proteomes" id="UP000027093">
    <property type="component" value="Chromosome"/>
</dbReference>
<organism evidence="1 2">
    <name type="scientific">Nitrososphaera viennensis EN76</name>
    <dbReference type="NCBI Taxonomy" id="926571"/>
    <lineage>
        <taxon>Archaea</taxon>
        <taxon>Nitrososphaerota</taxon>
        <taxon>Nitrososphaeria</taxon>
        <taxon>Nitrososphaerales</taxon>
        <taxon>Nitrososphaeraceae</taxon>
        <taxon>Nitrososphaera</taxon>
    </lineage>
</organism>
<evidence type="ECO:0000313" key="2">
    <source>
        <dbReference type="Proteomes" id="UP000027093"/>
    </source>
</evidence>
<evidence type="ECO:0000313" key="1">
    <source>
        <dbReference type="EMBL" id="AIC15006.1"/>
    </source>
</evidence>
<gene>
    <name evidence="1" type="ORF">NVIE_007920</name>
</gene>
<dbReference type="EMBL" id="CP007536">
    <property type="protein sequence ID" value="AIC15006.1"/>
    <property type="molecule type" value="Genomic_DNA"/>
</dbReference>
<accession>A0A060HN67</accession>
<keyword evidence="2" id="KW-1185">Reference proteome</keyword>
<dbReference type="HOGENOM" id="CLU_2091379_0_0_2"/>